<dbReference type="OrthoDB" id="325673at2"/>
<dbReference type="InterPro" id="IPR047715">
    <property type="entry name" value="EboA_dom"/>
</dbReference>
<keyword evidence="2" id="KW-1185">Reference proteome</keyword>
<dbReference type="RefSeq" id="WP_132118365.1">
    <property type="nucleotide sequence ID" value="NZ_SMJU01000007.1"/>
</dbReference>
<dbReference type="EMBL" id="SMJU01000007">
    <property type="protein sequence ID" value="TDB64630.1"/>
    <property type="molecule type" value="Genomic_DNA"/>
</dbReference>
<proteinExistence type="predicted"/>
<organism evidence="1 2">
    <name type="scientific">Arundinibacter roseus</name>
    <dbReference type="NCBI Taxonomy" id="2070510"/>
    <lineage>
        <taxon>Bacteria</taxon>
        <taxon>Pseudomonadati</taxon>
        <taxon>Bacteroidota</taxon>
        <taxon>Cytophagia</taxon>
        <taxon>Cytophagales</taxon>
        <taxon>Spirosomataceae</taxon>
        <taxon>Arundinibacter</taxon>
    </lineage>
</organism>
<reference evidence="1 2" key="1">
    <citation type="submission" date="2019-02" db="EMBL/GenBank/DDBJ databases">
        <title>Arundinibacter roseus gen. nov., sp. nov., a new member of the family Cytophagaceae.</title>
        <authorList>
            <person name="Szuroczki S."/>
            <person name="Khayer B."/>
            <person name="Sproer C."/>
            <person name="Toumi M."/>
            <person name="Szabo A."/>
            <person name="Felfoldi T."/>
            <person name="Schumann P."/>
            <person name="Toth E."/>
        </authorList>
    </citation>
    <scope>NUCLEOTIDE SEQUENCE [LARGE SCALE GENOMIC DNA]</scope>
    <source>
        <strain evidence="1 2">DMA-k-7a</strain>
    </source>
</reference>
<protein>
    <recommendedName>
        <fullName evidence="3">EboA domain-containing protein</fullName>
    </recommendedName>
</protein>
<dbReference type="AlphaFoldDB" id="A0A4R4KA43"/>
<evidence type="ECO:0000313" key="2">
    <source>
        <dbReference type="Proteomes" id="UP000295706"/>
    </source>
</evidence>
<accession>A0A4R4KA43</accession>
<dbReference type="Proteomes" id="UP000295706">
    <property type="component" value="Unassembled WGS sequence"/>
</dbReference>
<evidence type="ECO:0000313" key="1">
    <source>
        <dbReference type="EMBL" id="TDB64630.1"/>
    </source>
</evidence>
<gene>
    <name evidence="1" type="ORF">EZE20_13250</name>
</gene>
<name>A0A4R4KA43_9BACT</name>
<comment type="caution">
    <text evidence="1">The sequence shown here is derived from an EMBL/GenBank/DDBJ whole genome shotgun (WGS) entry which is preliminary data.</text>
</comment>
<evidence type="ECO:0008006" key="3">
    <source>
        <dbReference type="Google" id="ProtNLM"/>
    </source>
</evidence>
<dbReference type="NCBIfam" id="NF035938">
    <property type="entry name" value="EboA_domain"/>
    <property type="match status" value="1"/>
</dbReference>
<sequence length="293" mass="33729">MFLQNIHTLLFSILRNHVTHPEWEWIDQKSQAPALELMTAFVAAPRFLSKQPLELTTEETLQINEVYPGFSLENWNPIRLGRVCLLMSLDTSEQETYVRHVETLFDTAEMNELVALYSALPLLSYPEKWLFRATEAVRSNVGVVFDALALQNPYPARHFNELAWNQLVLKTIFNDKPIHLISGLEERVNEKLALTLADFAKERWAAGRSVAAQVWRLIPPFVNGTLLETMQQLFQSTNTYDQMAAALACFHSENVEAKKLLANFPELEKQVHHQKISWADLEFSNLNTYVSER</sequence>